<protein>
    <submittedName>
        <fullName evidence="5">Pyrroline-5-carboxylate reductase</fullName>
    </submittedName>
</protein>
<evidence type="ECO:0000259" key="4">
    <source>
        <dbReference type="Pfam" id="PF14748"/>
    </source>
</evidence>
<evidence type="ECO:0000259" key="3">
    <source>
        <dbReference type="Pfam" id="PF03807"/>
    </source>
</evidence>
<dbReference type="PIRSF" id="PIRSF000193">
    <property type="entry name" value="Pyrrol-5-carb_rd"/>
    <property type="match status" value="1"/>
</dbReference>
<sequence length="269" mass="29094">MGSAILGGILDATRSDNPSDSKISRFIISTKTAQSAERLRSTFKADESRIRFLHSQNVQAMKDADIILLACKPYMAEDILGQDGVRDALAGKFVISILAGTTTQDLAKFIYKDSPRNEEKRPFIVRTQPNVAASVRKSMTIIEIPDPALPESLSNVLAWIFEQIGNVKFLTADLFNVGTILVGASMGILSVPVEGMLDGGVAGGLGGLRAWRMAELLKSGAHPAILRENISSPRGCTIQSIMRLEREATRGTFAQAVIDGVNHLQGDRK</sequence>
<name>A0A3A2ZL99_9EURO</name>
<feature type="binding site" evidence="2">
    <location>
        <position position="57"/>
    </location>
    <ligand>
        <name>NADPH</name>
        <dbReference type="ChEBI" id="CHEBI:57783"/>
    </ligand>
</feature>
<keyword evidence="2" id="KW-0521">NADP</keyword>
<dbReference type="Gene3D" id="1.10.3730.10">
    <property type="entry name" value="ProC C-terminal domain-like"/>
    <property type="match status" value="1"/>
</dbReference>
<dbReference type="InterPro" id="IPR028939">
    <property type="entry name" value="P5C_Rdtase_cat_N"/>
</dbReference>
<dbReference type="InterPro" id="IPR036291">
    <property type="entry name" value="NAD(P)-bd_dom_sf"/>
</dbReference>
<dbReference type="InterPro" id="IPR008927">
    <property type="entry name" value="6-PGluconate_DH-like_C_sf"/>
</dbReference>
<comment type="similarity">
    <text evidence="1">Belongs to the pyrroline-5-carboxylate reductase family.</text>
</comment>
<dbReference type="AlphaFoldDB" id="A0A3A2ZL99"/>
<evidence type="ECO:0000256" key="2">
    <source>
        <dbReference type="PIRSR" id="PIRSR000193-1"/>
    </source>
</evidence>
<feature type="binding site" evidence="2">
    <location>
        <begin position="70"/>
        <end position="73"/>
    </location>
    <ligand>
        <name>NADP(+)</name>
        <dbReference type="ChEBI" id="CHEBI:58349"/>
    </ligand>
</feature>
<accession>A0A3A2ZL99</accession>
<dbReference type="SUPFAM" id="SSF48179">
    <property type="entry name" value="6-phosphogluconate dehydrogenase C-terminal domain-like"/>
    <property type="match status" value="1"/>
</dbReference>
<dbReference type="PANTHER" id="PTHR11645">
    <property type="entry name" value="PYRROLINE-5-CARBOXYLATE REDUCTASE"/>
    <property type="match status" value="1"/>
</dbReference>
<feature type="domain" description="Pyrroline-5-carboxylate reductase catalytic N-terminal" evidence="3">
    <location>
        <begin position="1"/>
        <end position="100"/>
    </location>
</feature>
<dbReference type="Pfam" id="PF03807">
    <property type="entry name" value="F420_oxidored"/>
    <property type="match status" value="1"/>
</dbReference>
<dbReference type="PANTHER" id="PTHR11645:SF21">
    <property type="entry name" value="HYPOTHETICAL PYRROLINE-5-CARBOXYLATE REDUCTASE (EUROFUNG)"/>
    <property type="match status" value="1"/>
</dbReference>
<comment type="caution">
    <text evidence="5">The sequence shown here is derived from an EMBL/GenBank/DDBJ whole genome shotgun (WGS) entry which is preliminary data.</text>
</comment>
<dbReference type="Pfam" id="PF14748">
    <property type="entry name" value="P5CR_dimer"/>
    <property type="match status" value="1"/>
</dbReference>
<evidence type="ECO:0000313" key="6">
    <source>
        <dbReference type="Proteomes" id="UP000266188"/>
    </source>
</evidence>
<dbReference type="EMBL" id="MVGC01000183">
    <property type="protein sequence ID" value="RJE22157.1"/>
    <property type="molecule type" value="Genomic_DNA"/>
</dbReference>
<evidence type="ECO:0000256" key="1">
    <source>
        <dbReference type="ARBA" id="ARBA00005525"/>
    </source>
</evidence>
<dbReference type="InterPro" id="IPR000304">
    <property type="entry name" value="Pyrroline-COOH_reductase"/>
</dbReference>
<dbReference type="Proteomes" id="UP000266188">
    <property type="component" value="Unassembled WGS sequence"/>
</dbReference>
<dbReference type="GO" id="GO:0055129">
    <property type="term" value="P:L-proline biosynthetic process"/>
    <property type="evidence" value="ECO:0007669"/>
    <property type="project" value="TreeGrafter"/>
</dbReference>
<dbReference type="GO" id="GO:0004735">
    <property type="term" value="F:pyrroline-5-carboxylate reductase activity"/>
    <property type="evidence" value="ECO:0007669"/>
    <property type="project" value="InterPro"/>
</dbReference>
<dbReference type="OrthoDB" id="10263291at2759"/>
<dbReference type="SUPFAM" id="SSF51735">
    <property type="entry name" value="NAD(P)-binding Rossmann-fold domains"/>
    <property type="match status" value="1"/>
</dbReference>
<gene>
    <name evidence="5" type="ORF">PHISCL_05510</name>
</gene>
<dbReference type="Gene3D" id="3.40.50.720">
    <property type="entry name" value="NAD(P)-binding Rossmann-like Domain"/>
    <property type="match status" value="1"/>
</dbReference>
<dbReference type="InterPro" id="IPR029036">
    <property type="entry name" value="P5CR_dimer"/>
</dbReference>
<proteinExistence type="inferred from homology"/>
<reference evidence="6" key="1">
    <citation type="submission" date="2017-02" db="EMBL/GenBank/DDBJ databases">
        <authorList>
            <person name="Tafer H."/>
            <person name="Lopandic K."/>
        </authorList>
    </citation>
    <scope>NUCLEOTIDE SEQUENCE [LARGE SCALE GENOMIC DNA]</scope>
    <source>
        <strain evidence="6">CBS 366.77</strain>
    </source>
</reference>
<feature type="domain" description="Pyrroline-5-carboxylate reductase dimerisation" evidence="4">
    <location>
        <begin position="174"/>
        <end position="262"/>
    </location>
</feature>
<evidence type="ECO:0000313" key="5">
    <source>
        <dbReference type="EMBL" id="RJE22157.1"/>
    </source>
</evidence>
<dbReference type="STRING" id="2070753.A0A3A2ZL99"/>
<organism evidence="5 6">
    <name type="scientific">Aspergillus sclerotialis</name>
    <dbReference type="NCBI Taxonomy" id="2070753"/>
    <lineage>
        <taxon>Eukaryota</taxon>
        <taxon>Fungi</taxon>
        <taxon>Dikarya</taxon>
        <taxon>Ascomycota</taxon>
        <taxon>Pezizomycotina</taxon>
        <taxon>Eurotiomycetes</taxon>
        <taxon>Eurotiomycetidae</taxon>
        <taxon>Eurotiales</taxon>
        <taxon>Aspergillaceae</taxon>
        <taxon>Aspergillus</taxon>
        <taxon>Aspergillus subgen. Polypaecilum</taxon>
    </lineage>
</organism>
<keyword evidence="6" id="KW-1185">Reference proteome</keyword>